<accession>G2R093</accession>
<protein>
    <submittedName>
        <fullName evidence="3">Uncharacterized protein</fullName>
    </submittedName>
</protein>
<keyword evidence="4" id="KW-1185">Reference proteome</keyword>
<feature type="transmembrane region" description="Helical" evidence="2">
    <location>
        <begin position="71"/>
        <end position="93"/>
    </location>
</feature>
<evidence type="ECO:0000256" key="1">
    <source>
        <dbReference type="SAM" id="MobiDB-lite"/>
    </source>
</evidence>
<dbReference type="AlphaFoldDB" id="G2R093"/>
<keyword evidence="2" id="KW-0472">Membrane</keyword>
<evidence type="ECO:0000256" key="2">
    <source>
        <dbReference type="SAM" id="Phobius"/>
    </source>
</evidence>
<keyword evidence="2" id="KW-0812">Transmembrane</keyword>
<dbReference type="Proteomes" id="UP000008181">
    <property type="component" value="Chromosome 2"/>
</dbReference>
<evidence type="ECO:0000313" key="4">
    <source>
        <dbReference type="Proteomes" id="UP000008181"/>
    </source>
</evidence>
<feature type="region of interest" description="Disordered" evidence="1">
    <location>
        <begin position="106"/>
        <end position="197"/>
    </location>
</feature>
<dbReference type="RefSeq" id="XP_003653597.1">
    <property type="nucleotide sequence ID" value="XM_003653549.1"/>
</dbReference>
<feature type="compositionally biased region" description="Low complexity" evidence="1">
    <location>
        <begin position="36"/>
        <end position="49"/>
    </location>
</feature>
<reference evidence="3 4" key="1">
    <citation type="journal article" date="2011" name="Nat. Biotechnol.">
        <title>Comparative genomic analysis of the thermophilic biomass-degrading fungi Myceliophthora thermophila and Thielavia terrestris.</title>
        <authorList>
            <person name="Berka R.M."/>
            <person name="Grigoriev I.V."/>
            <person name="Otillar R."/>
            <person name="Salamov A."/>
            <person name="Grimwood J."/>
            <person name="Reid I."/>
            <person name="Ishmael N."/>
            <person name="John T."/>
            <person name="Darmond C."/>
            <person name="Moisan M.-C."/>
            <person name="Henrissat B."/>
            <person name="Coutinho P.M."/>
            <person name="Lombard V."/>
            <person name="Natvig D.O."/>
            <person name="Lindquist E."/>
            <person name="Schmutz J."/>
            <person name="Lucas S."/>
            <person name="Harris P."/>
            <person name="Powlowski J."/>
            <person name="Bellemare A."/>
            <person name="Taylor D."/>
            <person name="Butler G."/>
            <person name="de Vries R.P."/>
            <person name="Allijn I.E."/>
            <person name="van den Brink J."/>
            <person name="Ushinsky S."/>
            <person name="Storms R."/>
            <person name="Powell A.J."/>
            <person name="Paulsen I.T."/>
            <person name="Elbourne L.D.H."/>
            <person name="Baker S.E."/>
            <person name="Magnuson J."/>
            <person name="LaBoissiere S."/>
            <person name="Clutterbuck A.J."/>
            <person name="Martinez D."/>
            <person name="Wogulis M."/>
            <person name="de Leon A.L."/>
            <person name="Rey M.W."/>
            <person name="Tsang A."/>
        </authorList>
    </citation>
    <scope>NUCLEOTIDE SEQUENCE [LARGE SCALE GENOMIC DNA]</scope>
    <source>
        <strain evidence="4">ATCC 38088 / NRRL 8126</strain>
    </source>
</reference>
<feature type="compositionally biased region" description="Basic and acidic residues" evidence="1">
    <location>
        <begin position="176"/>
        <end position="185"/>
    </location>
</feature>
<dbReference type="OrthoDB" id="4590319at2759"/>
<proteinExistence type="predicted"/>
<keyword evidence="2" id="KW-1133">Transmembrane helix</keyword>
<evidence type="ECO:0000313" key="3">
    <source>
        <dbReference type="EMBL" id="AEO67261.1"/>
    </source>
</evidence>
<sequence>MPAAFTPPGTRTLSVLQSAGIPYWTSPPPFLPPFADPTNTNTNNNNNNNVPAPFQTDPSDRSDGTNLPPGIIAAIVVPIFAFFLLVTGLFAFLHYRRQKAKRDEIARKEEGASASADHVTVSGALDPPPPYDEVHHASPRAEGERRWEHHSDVSGSEEEEDSEAMGSHATITDGLDPGRHRDRSEASFPIIPGCGII</sequence>
<organism evidence="3 4">
    <name type="scientific">Thermothielavioides terrestris (strain ATCC 38088 / NRRL 8126)</name>
    <name type="common">Thielavia terrestris</name>
    <dbReference type="NCBI Taxonomy" id="578455"/>
    <lineage>
        <taxon>Eukaryota</taxon>
        <taxon>Fungi</taxon>
        <taxon>Dikarya</taxon>
        <taxon>Ascomycota</taxon>
        <taxon>Pezizomycotina</taxon>
        <taxon>Sordariomycetes</taxon>
        <taxon>Sordariomycetidae</taxon>
        <taxon>Sordariales</taxon>
        <taxon>Chaetomiaceae</taxon>
        <taxon>Thermothielavioides</taxon>
        <taxon>Thermothielavioides terrestris</taxon>
    </lineage>
</organism>
<dbReference type="GeneID" id="11516838"/>
<name>G2R093_THETT</name>
<dbReference type="EMBL" id="CP003010">
    <property type="protein sequence ID" value="AEO67261.1"/>
    <property type="molecule type" value="Genomic_DNA"/>
</dbReference>
<feature type="compositionally biased region" description="Basic and acidic residues" evidence="1">
    <location>
        <begin position="132"/>
        <end position="152"/>
    </location>
</feature>
<feature type="region of interest" description="Disordered" evidence="1">
    <location>
        <begin position="30"/>
        <end position="65"/>
    </location>
</feature>
<dbReference type="eggNOG" id="ENOG502RJ0P">
    <property type="taxonomic scope" value="Eukaryota"/>
</dbReference>
<gene>
    <name evidence="3" type="ORF">THITE_2088748</name>
</gene>
<dbReference type="CDD" id="cd12087">
    <property type="entry name" value="TM_EGFR-like"/>
    <property type="match status" value="1"/>
</dbReference>
<dbReference type="KEGG" id="ttt:THITE_2088748"/>
<dbReference type="HOGENOM" id="CLU_1377974_0_0_1"/>